<organism evidence="2 3">
    <name type="scientific">Steinernema carpocapsae</name>
    <name type="common">Entomopathogenic nematode</name>
    <dbReference type="NCBI Taxonomy" id="34508"/>
    <lineage>
        <taxon>Eukaryota</taxon>
        <taxon>Metazoa</taxon>
        <taxon>Ecdysozoa</taxon>
        <taxon>Nematoda</taxon>
        <taxon>Chromadorea</taxon>
        <taxon>Rhabditida</taxon>
        <taxon>Tylenchina</taxon>
        <taxon>Panagrolaimomorpha</taxon>
        <taxon>Strongyloidoidea</taxon>
        <taxon>Steinernematidae</taxon>
        <taxon>Steinernema</taxon>
    </lineage>
</organism>
<feature type="compositionally biased region" description="Acidic residues" evidence="1">
    <location>
        <begin position="90"/>
        <end position="99"/>
    </location>
</feature>
<name>A0A4U5NIU2_STECR</name>
<feature type="compositionally biased region" description="Basic and acidic residues" evidence="1">
    <location>
        <begin position="71"/>
        <end position="84"/>
    </location>
</feature>
<evidence type="ECO:0000256" key="1">
    <source>
        <dbReference type="SAM" id="MobiDB-lite"/>
    </source>
</evidence>
<keyword evidence="3" id="KW-1185">Reference proteome</keyword>
<proteinExistence type="predicted"/>
<protein>
    <submittedName>
        <fullName evidence="2">Uncharacterized protein</fullName>
    </submittedName>
</protein>
<feature type="compositionally biased region" description="Basic and acidic residues" evidence="1">
    <location>
        <begin position="41"/>
        <end position="50"/>
    </location>
</feature>
<accession>A0A4U5NIU2</accession>
<reference evidence="2 3" key="2">
    <citation type="journal article" date="2019" name="G3 (Bethesda)">
        <title>Hybrid Assembly of the Genome of the Entomopathogenic Nematode Steinernema carpocapsae Identifies the X-Chromosome.</title>
        <authorList>
            <person name="Serra L."/>
            <person name="Macchietto M."/>
            <person name="Macias-Munoz A."/>
            <person name="McGill C.J."/>
            <person name="Rodriguez I.M."/>
            <person name="Rodriguez B."/>
            <person name="Murad R."/>
            <person name="Mortazavi A."/>
        </authorList>
    </citation>
    <scope>NUCLEOTIDE SEQUENCE [LARGE SCALE GENOMIC DNA]</scope>
    <source>
        <strain evidence="2 3">ALL</strain>
    </source>
</reference>
<dbReference type="EMBL" id="AZBU02000004">
    <property type="protein sequence ID" value="TKR83079.1"/>
    <property type="molecule type" value="Genomic_DNA"/>
</dbReference>
<evidence type="ECO:0000313" key="2">
    <source>
        <dbReference type="EMBL" id="TKR83079.1"/>
    </source>
</evidence>
<gene>
    <name evidence="2" type="ORF">L596_016730</name>
</gene>
<dbReference type="Proteomes" id="UP000298663">
    <property type="component" value="Unassembled WGS sequence"/>
</dbReference>
<feature type="compositionally biased region" description="Basic residues" evidence="1">
    <location>
        <begin position="56"/>
        <end position="70"/>
    </location>
</feature>
<comment type="caution">
    <text evidence="2">The sequence shown here is derived from an EMBL/GenBank/DDBJ whole genome shotgun (WGS) entry which is preliminary data.</text>
</comment>
<sequence>MHFSCQFDYLGLQPVFSLISIVPLLEDALSSCNEVCKAKKNVKEPPEEASKPSLSRSRRSALKESKKHSSKPKESKHEEHEPQRTNDGTLEADYDEAGAEEGRRRAED</sequence>
<dbReference type="AlphaFoldDB" id="A0A4U5NIU2"/>
<feature type="region of interest" description="Disordered" evidence="1">
    <location>
        <begin position="39"/>
        <end position="108"/>
    </location>
</feature>
<reference evidence="2 3" key="1">
    <citation type="journal article" date="2015" name="Genome Biol.">
        <title>Comparative genomics of Steinernema reveals deeply conserved gene regulatory networks.</title>
        <authorList>
            <person name="Dillman A.R."/>
            <person name="Macchietto M."/>
            <person name="Porter C.F."/>
            <person name="Rogers A."/>
            <person name="Williams B."/>
            <person name="Antoshechkin I."/>
            <person name="Lee M.M."/>
            <person name="Goodwin Z."/>
            <person name="Lu X."/>
            <person name="Lewis E.E."/>
            <person name="Goodrich-Blair H."/>
            <person name="Stock S.P."/>
            <person name="Adams B.J."/>
            <person name="Sternberg P.W."/>
            <person name="Mortazavi A."/>
        </authorList>
    </citation>
    <scope>NUCLEOTIDE SEQUENCE [LARGE SCALE GENOMIC DNA]</scope>
    <source>
        <strain evidence="2 3">ALL</strain>
    </source>
</reference>
<evidence type="ECO:0000313" key="3">
    <source>
        <dbReference type="Proteomes" id="UP000298663"/>
    </source>
</evidence>